<evidence type="ECO:0000313" key="2">
    <source>
        <dbReference type="EMBL" id="OJZ73473.1"/>
    </source>
</evidence>
<sequence length="163" mass="16924">MLTAAASVISVTAMSACTQSHADPAFPDPSGYPRVNVFDYGIELPNPQRDPTTAIYFLTPEGIPCNFHTGSVECIGNIPGVPDSDKSPFTSVSTDSGIRAATTTPYSDGSVQGHPLKPLPPLQALAAGGTFCGVDSSGATACKDSRGRGFVISQQGTRWLPHV</sequence>
<dbReference type="AlphaFoldDB" id="A0A1Q4HUU3"/>
<evidence type="ECO:0008006" key="4">
    <source>
        <dbReference type="Google" id="ProtNLM"/>
    </source>
</evidence>
<protein>
    <recommendedName>
        <fullName evidence="4">Lipoprotein</fullName>
    </recommendedName>
</protein>
<evidence type="ECO:0000256" key="1">
    <source>
        <dbReference type="SAM" id="SignalP"/>
    </source>
</evidence>
<feature type="chain" id="PRO_5012456792" description="Lipoprotein" evidence="1">
    <location>
        <begin position="23"/>
        <end position="163"/>
    </location>
</feature>
<name>A0A1Q4HUU3_9MYCO</name>
<comment type="caution">
    <text evidence="2">The sequence shown here is derived from an EMBL/GenBank/DDBJ whole genome shotgun (WGS) entry which is preliminary data.</text>
</comment>
<dbReference type="Proteomes" id="UP000186438">
    <property type="component" value="Unassembled WGS sequence"/>
</dbReference>
<keyword evidence="1" id="KW-0732">Signal</keyword>
<keyword evidence="3" id="KW-1185">Reference proteome</keyword>
<dbReference type="OrthoDB" id="4703110at2"/>
<dbReference type="EMBL" id="MPNT01000010">
    <property type="protein sequence ID" value="OJZ73473.1"/>
    <property type="molecule type" value="Genomic_DNA"/>
</dbReference>
<gene>
    <name evidence="2" type="ORF">BRW65_12585</name>
</gene>
<feature type="signal peptide" evidence="1">
    <location>
        <begin position="1"/>
        <end position="22"/>
    </location>
</feature>
<reference evidence="2 3" key="1">
    <citation type="submission" date="2016-11" db="EMBL/GenBank/DDBJ databases">
        <title>Genome sequences of unsequenced Mycobacteria.</title>
        <authorList>
            <person name="Greninger A.L."/>
            <person name="Fang F."/>
            <person name="Jerome K.R."/>
        </authorList>
    </citation>
    <scope>NUCLEOTIDE SEQUENCE [LARGE SCALE GENOMIC DNA]</scope>
    <source>
        <strain evidence="2 3">M11</strain>
    </source>
</reference>
<dbReference type="STRING" id="53378.BRW65_12585"/>
<evidence type="ECO:0000313" key="3">
    <source>
        <dbReference type="Proteomes" id="UP000186438"/>
    </source>
</evidence>
<organism evidence="2 3">
    <name type="scientific">Mycobacterium paraffinicum</name>
    <dbReference type="NCBI Taxonomy" id="53378"/>
    <lineage>
        <taxon>Bacteria</taxon>
        <taxon>Bacillati</taxon>
        <taxon>Actinomycetota</taxon>
        <taxon>Actinomycetes</taxon>
        <taxon>Mycobacteriales</taxon>
        <taxon>Mycobacteriaceae</taxon>
        <taxon>Mycobacterium</taxon>
    </lineage>
</organism>
<proteinExistence type="predicted"/>
<accession>A0A1Q4HUU3</accession>
<dbReference type="RefSeq" id="WP_073875133.1">
    <property type="nucleotide sequence ID" value="NZ_MPNT01000010.1"/>
</dbReference>